<dbReference type="InterPro" id="IPR052750">
    <property type="entry name" value="GH18_Chitinase"/>
</dbReference>
<evidence type="ECO:0008006" key="5">
    <source>
        <dbReference type="Google" id="ProtNLM"/>
    </source>
</evidence>
<evidence type="ECO:0000313" key="3">
    <source>
        <dbReference type="EMBL" id="MDP9841176.1"/>
    </source>
</evidence>
<gene>
    <name evidence="3" type="ORF">J2853_000387</name>
</gene>
<keyword evidence="2" id="KW-0812">Transmembrane</keyword>
<dbReference type="PANTHER" id="PTHR42976">
    <property type="entry name" value="BIFUNCTIONAL CHITINASE/LYSOZYME-RELATED"/>
    <property type="match status" value="1"/>
</dbReference>
<evidence type="ECO:0000313" key="4">
    <source>
        <dbReference type="Proteomes" id="UP001225356"/>
    </source>
</evidence>
<accession>A0ABT9Q451</accession>
<dbReference type="PANTHER" id="PTHR42976:SF1">
    <property type="entry name" value="GH18 DOMAIN-CONTAINING PROTEIN-RELATED"/>
    <property type="match status" value="1"/>
</dbReference>
<evidence type="ECO:0000256" key="1">
    <source>
        <dbReference type="SAM" id="MobiDB-lite"/>
    </source>
</evidence>
<reference evidence="3 4" key="1">
    <citation type="submission" date="2023-07" db="EMBL/GenBank/DDBJ databases">
        <title>Sequencing the genomes of 1000 actinobacteria strains.</title>
        <authorList>
            <person name="Klenk H.-P."/>
        </authorList>
    </citation>
    <scope>NUCLEOTIDE SEQUENCE [LARGE SCALE GENOMIC DNA]</scope>
    <source>
        <strain evidence="3 4">DSM 46740</strain>
    </source>
</reference>
<dbReference type="Proteomes" id="UP001225356">
    <property type="component" value="Unassembled WGS sequence"/>
</dbReference>
<name>A0ABT9Q451_9ACTN</name>
<sequence length="361" mass="37529">MPVATDRPAARQAREPGTPPRSLVALASAALALTTGVAIWLLPAEAGDDRAVPGLDARAGVTASGLATRSTAGPSPARSVVSSTGRPSGFVTFVDTVRDPLFNLPEATGKDRVHWFTLGHLTTGRRECVPTWGGGKERDGGLVADRLSRLRAAGGDAGLAFGGPVGRELAAACTDLDRLVAAYRQAIDTFDATYIDFEVQDPADAETVLRRARAIAALQREAEAGGRSLIVSFTLPVTGAGLAPSDQTMLRSTREAGAEITAVNLLATVGPAPGPGLTRGSLRPVASAVRAAHPQIAESLGEPVAWSRIALTPVLSSSHDLTPVNARRLIAFTSRNKLAWLSIRGAAPTPKVARFLTVSTY</sequence>
<dbReference type="EMBL" id="JAUSQU010000001">
    <property type="protein sequence ID" value="MDP9841176.1"/>
    <property type="molecule type" value="Genomic_DNA"/>
</dbReference>
<feature type="transmembrane region" description="Helical" evidence="2">
    <location>
        <begin position="21"/>
        <end position="42"/>
    </location>
</feature>
<protein>
    <recommendedName>
        <fullName evidence="5">Chitinase</fullName>
    </recommendedName>
</protein>
<feature type="region of interest" description="Disordered" evidence="1">
    <location>
        <begin position="1"/>
        <end position="20"/>
    </location>
</feature>
<proteinExistence type="predicted"/>
<comment type="caution">
    <text evidence="3">The sequence shown here is derived from an EMBL/GenBank/DDBJ whole genome shotgun (WGS) entry which is preliminary data.</text>
</comment>
<keyword evidence="2" id="KW-0472">Membrane</keyword>
<evidence type="ECO:0000256" key="2">
    <source>
        <dbReference type="SAM" id="Phobius"/>
    </source>
</evidence>
<dbReference type="Gene3D" id="3.20.20.80">
    <property type="entry name" value="Glycosidases"/>
    <property type="match status" value="1"/>
</dbReference>
<keyword evidence="4" id="KW-1185">Reference proteome</keyword>
<dbReference type="RefSeq" id="WP_307554271.1">
    <property type="nucleotide sequence ID" value="NZ_JAUSQU010000001.1"/>
</dbReference>
<organism evidence="3 4">
    <name type="scientific">Streptosporangium lutulentum</name>
    <dbReference type="NCBI Taxonomy" id="1461250"/>
    <lineage>
        <taxon>Bacteria</taxon>
        <taxon>Bacillati</taxon>
        <taxon>Actinomycetota</taxon>
        <taxon>Actinomycetes</taxon>
        <taxon>Streptosporangiales</taxon>
        <taxon>Streptosporangiaceae</taxon>
        <taxon>Streptosporangium</taxon>
    </lineage>
</organism>
<keyword evidence="2" id="KW-1133">Transmembrane helix</keyword>
<feature type="region of interest" description="Disordered" evidence="1">
    <location>
        <begin position="64"/>
        <end position="83"/>
    </location>
</feature>